<dbReference type="InterPro" id="IPR036770">
    <property type="entry name" value="Ankyrin_rpt-contain_sf"/>
</dbReference>
<dbReference type="Pfam" id="PF22939">
    <property type="entry name" value="WHD_GPIID"/>
    <property type="match status" value="1"/>
</dbReference>
<dbReference type="InterPro" id="IPR027417">
    <property type="entry name" value="P-loop_NTPase"/>
</dbReference>
<dbReference type="SMART" id="SM00248">
    <property type="entry name" value="ANK"/>
    <property type="match status" value="3"/>
</dbReference>
<reference evidence="9 10" key="1">
    <citation type="submission" date="2015-11" db="EMBL/GenBank/DDBJ databases">
        <title>Aspergillus lentulus strain IFM 54703T.</title>
        <authorList>
            <person name="Kusuya Y."/>
            <person name="Sakai K."/>
            <person name="Kamei K."/>
            <person name="Takahashi H."/>
            <person name="Yaguchi T."/>
        </authorList>
    </citation>
    <scope>NUCLEOTIDE SEQUENCE [LARGE SCALE GENOMIC DNA]</scope>
    <source>
        <strain evidence="9 10">IFM 54703</strain>
    </source>
</reference>
<evidence type="ECO:0000256" key="3">
    <source>
        <dbReference type="ARBA" id="ARBA00022737"/>
    </source>
</evidence>
<evidence type="ECO:0000313" key="10">
    <source>
        <dbReference type="Proteomes" id="UP000051487"/>
    </source>
</evidence>
<feature type="coiled-coil region" evidence="5">
    <location>
        <begin position="601"/>
        <end position="639"/>
    </location>
</feature>
<dbReference type="SUPFAM" id="SSF52540">
    <property type="entry name" value="P-loop containing nucleoside triphosphate hydrolases"/>
    <property type="match status" value="1"/>
</dbReference>
<evidence type="ECO:0000256" key="6">
    <source>
        <dbReference type="SAM" id="Phobius"/>
    </source>
</evidence>
<keyword evidence="6" id="KW-0812">Transmembrane</keyword>
<dbReference type="InterPro" id="IPR054471">
    <property type="entry name" value="GPIID_WHD"/>
</dbReference>
<dbReference type="GO" id="GO:0016757">
    <property type="term" value="F:glycosyltransferase activity"/>
    <property type="evidence" value="ECO:0007669"/>
    <property type="project" value="InterPro"/>
</dbReference>
<feature type="domain" description="Nephrocystin 3-like N-terminal" evidence="8">
    <location>
        <begin position="479"/>
        <end position="522"/>
    </location>
</feature>
<dbReference type="EMBL" id="BCLY01000016">
    <property type="protein sequence ID" value="GAQ10567.1"/>
    <property type="molecule type" value="Genomic_DNA"/>
</dbReference>
<dbReference type="SUPFAM" id="SSF53167">
    <property type="entry name" value="Purine and uridine phosphorylases"/>
    <property type="match status" value="1"/>
</dbReference>
<feature type="repeat" description="ANK" evidence="4">
    <location>
        <begin position="883"/>
        <end position="915"/>
    </location>
</feature>
<name>A0AAN4PQ28_ASPLE</name>
<comment type="similarity">
    <text evidence="1">Belongs to the MNN1/MNT family.</text>
</comment>
<evidence type="ECO:0000256" key="1">
    <source>
        <dbReference type="ARBA" id="ARBA00009105"/>
    </source>
</evidence>
<dbReference type="Gene3D" id="3.40.50.1580">
    <property type="entry name" value="Nucleoside phosphorylase domain"/>
    <property type="match status" value="1"/>
</dbReference>
<sequence>MHQTVRKFAHGDYTVGWICALPETEFVAAGAMLDEEHPVLPALHSQDSNSYLLETTGKVSAATVAKDMLRSFPAVRFGLMVGIGGGAPYYGTQGYDNTEFGELEEEDSEDDLEDIRDIRLGDVVVSLHSKSAEAVVQYDFGKSLQEKEFVHTGGKLNKPPAIVLSAVSVLQQQHRRKGYTTSELLVDTLSKNPGMAEEFRYPGSAKDRLFKPDIVHLEGRKSCKACCGPNNVNLVRRTDRHGTAPKIHYGTIGSADQVMEDAILRDKWAQKEKIICFEMEAAGLMDAFPCLVIRGICDYADSHKNKNWQPYAAATAASYAKELLLVIPGQGVMDLCPIKQSLGKIEANVDKMRSKLAREEDHDLLNWITPDDYGPLQSDYFRRRQARTGEWLLNSMEFQMWLKRSRETLFCPGIPGAGKTILTSVVINYLTGRTSEDRSLGVAYVYCNFQRKDEHTADRLLSSLLKQLSERLPTIPGEYSRVFILVDALDECRESENYRRRFLSEIFSLQARCGINIFATSRMNGEIEMLFANAIPLEIRATDHDVEIYLDERMRLQQLDILDDDTKNEIKRTVVDATGGMFLLAKLHIKSLLSLPTKGHIKDALRNLAKGEQALDKIYNRTMERIEDQVRERRDLAKRILFWIFYARRPLSTEEIRHALAVKMQSAKLDKDYLPSTNLVRSLCLGLVTIDGESGMIRLVHYTTQEYFRRTQSRWFHDAELEIVKTCITYLSFNTLQTGFCSDDAEFETRLQSNVLYNYAARNWGHHAREASIRARQSNSGLLNGAAKVSSLDQDMPTQRASVDLEAYSVLTEMVLEFLNSESNTSGSSQAMLVDEDYIGFFNYSQNVPQRMTSMHLAAYFGLSDIVQMLIQNQHYPDTEDSYERTPLSWAAENGYEAAVKILLNRGVAVDSRDLFYQTPLLWAARNGHEAVVKMLLDRDAARGVLLYYYYRTVGLSSRHFESSHDLHDLLLHLNVDGMLALRRTILPYFCILFLLNIIYLYFYLHRERFSSPPQDQHSPSRLWQQLHPLLEEYKPNCSQPVLRGSAGTQRFDAVKETGRPNYVSNVDEILLPMQAAHDGFLHAIHSLKLDRAYTPGTTGIVSSAGGTYLPTFLVSLLLLRRTGSTLPVELFMKDRSEYEASICETVLPPLGVKCLVLSDILAGQDNLQSMEKIEGFQIKSFAMLFSSFESFLWLDADCVPLYDPAVILDSEPFESTGLVTWPDFWANSAAPVYFNISRQPEPLSTTRQATEAGILAVSKKTHFPTLLLAAYYNYYGPDYYYILLDQGAPGAGDKDTFLHAATALNETFYSVSEKPVDVGNVAPWNAKVAINAGYIQADPIQDYNLTSQQKWRVKDPSVAKPPRAFFVHAGDPEFNPGNDLLGQKLVDSDGNPTRLWTHPPEAMERLGYDAERAFWEATVSVACDIRPAFESWKSKSGLCEQVKEHWEAVFENPDVKVPVFAGS</sequence>
<dbReference type="Proteomes" id="UP000051487">
    <property type="component" value="Unassembled WGS sequence"/>
</dbReference>
<evidence type="ECO:0000256" key="2">
    <source>
        <dbReference type="ARBA" id="ARBA00022679"/>
    </source>
</evidence>
<evidence type="ECO:0000313" key="9">
    <source>
        <dbReference type="EMBL" id="GAQ10567.1"/>
    </source>
</evidence>
<dbReference type="PROSITE" id="PS50297">
    <property type="entry name" value="ANK_REP_REGION"/>
    <property type="match status" value="1"/>
</dbReference>
<evidence type="ECO:0000256" key="5">
    <source>
        <dbReference type="SAM" id="Coils"/>
    </source>
</evidence>
<dbReference type="PANTHER" id="PTHR46082:SF11">
    <property type="entry name" value="AAA+ ATPASE DOMAIN-CONTAINING PROTEIN-RELATED"/>
    <property type="match status" value="1"/>
</dbReference>
<evidence type="ECO:0000256" key="4">
    <source>
        <dbReference type="PROSITE-ProRule" id="PRU00023"/>
    </source>
</evidence>
<dbReference type="InterPro" id="IPR022751">
    <property type="entry name" value="Alpha_mannosyltransferase"/>
</dbReference>
<dbReference type="InterPro" id="IPR056884">
    <property type="entry name" value="NPHP3-like_N"/>
</dbReference>
<dbReference type="Pfam" id="PF24883">
    <property type="entry name" value="NPHP3_N"/>
    <property type="match status" value="2"/>
</dbReference>
<dbReference type="Pfam" id="PF11051">
    <property type="entry name" value="Mannosyl_trans3"/>
    <property type="match status" value="2"/>
</dbReference>
<dbReference type="SUPFAM" id="SSF53448">
    <property type="entry name" value="Nucleotide-diphospho-sugar transferases"/>
    <property type="match status" value="1"/>
</dbReference>
<keyword evidence="5" id="KW-0175">Coiled coil</keyword>
<dbReference type="InterPro" id="IPR029044">
    <property type="entry name" value="Nucleotide-diphossugar_trans"/>
</dbReference>
<evidence type="ECO:0000259" key="8">
    <source>
        <dbReference type="Pfam" id="PF24883"/>
    </source>
</evidence>
<dbReference type="Pfam" id="PF12796">
    <property type="entry name" value="Ank_2"/>
    <property type="match status" value="1"/>
</dbReference>
<dbReference type="InterPro" id="IPR002110">
    <property type="entry name" value="Ankyrin_rpt"/>
</dbReference>
<dbReference type="InterPro" id="IPR035994">
    <property type="entry name" value="Nucleoside_phosphorylase_sf"/>
</dbReference>
<feature type="transmembrane region" description="Helical" evidence="6">
    <location>
        <begin position="986"/>
        <end position="1005"/>
    </location>
</feature>
<accession>A0AAN4PQ28</accession>
<gene>
    <name evidence="9" type="ORF">ALT_7888</name>
</gene>
<dbReference type="SUPFAM" id="SSF48403">
    <property type="entry name" value="Ankyrin repeat"/>
    <property type="match status" value="1"/>
</dbReference>
<dbReference type="Gene3D" id="3.40.50.300">
    <property type="entry name" value="P-loop containing nucleotide triphosphate hydrolases"/>
    <property type="match status" value="1"/>
</dbReference>
<dbReference type="PROSITE" id="PS50088">
    <property type="entry name" value="ANK_REPEAT"/>
    <property type="match status" value="1"/>
</dbReference>
<protein>
    <submittedName>
        <fullName evidence="9">Uncharacterized protein</fullName>
    </submittedName>
</protein>
<dbReference type="PANTHER" id="PTHR46082">
    <property type="entry name" value="ATP/GTP-BINDING PROTEIN-RELATED"/>
    <property type="match status" value="1"/>
</dbReference>
<organism evidence="9 10">
    <name type="scientific">Aspergillus lentulus</name>
    <dbReference type="NCBI Taxonomy" id="293939"/>
    <lineage>
        <taxon>Eukaryota</taxon>
        <taxon>Fungi</taxon>
        <taxon>Dikarya</taxon>
        <taxon>Ascomycota</taxon>
        <taxon>Pezizomycotina</taxon>
        <taxon>Eurotiomycetes</taxon>
        <taxon>Eurotiomycetidae</taxon>
        <taxon>Eurotiales</taxon>
        <taxon>Aspergillaceae</taxon>
        <taxon>Aspergillus</taxon>
        <taxon>Aspergillus subgen. Fumigati</taxon>
    </lineage>
</organism>
<dbReference type="Gene3D" id="1.25.40.20">
    <property type="entry name" value="Ankyrin repeat-containing domain"/>
    <property type="match status" value="1"/>
</dbReference>
<proteinExistence type="inferred from homology"/>
<evidence type="ECO:0000259" key="7">
    <source>
        <dbReference type="Pfam" id="PF22939"/>
    </source>
</evidence>
<feature type="domain" description="GPI inositol-deacylase winged helix" evidence="7">
    <location>
        <begin position="632"/>
        <end position="709"/>
    </location>
</feature>
<keyword evidence="6" id="KW-0472">Membrane</keyword>
<dbReference type="InterPro" id="IPR053137">
    <property type="entry name" value="NLR-like"/>
</dbReference>
<comment type="caution">
    <text evidence="9">The sequence shown here is derived from an EMBL/GenBank/DDBJ whole genome shotgun (WGS) entry which is preliminary data.</text>
</comment>
<keyword evidence="6" id="KW-1133">Transmembrane helix</keyword>
<feature type="domain" description="Nephrocystin 3-like N-terminal" evidence="8">
    <location>
        <begin position="388"/>
        <end position="477"/>
    </location>
</feature>
<keyword evidence="4" id="KW-0040">ANK repeat</keyword>
<keyword evidence="3" id="KW-0677">Repeat</keyword>
<keyword evidence="2" id="KW-0808">Transferase</keyword>
<dbReference type="GO" id="GO:0009116">
    <property type="term" value="P:nucleoside metabolic process"/>
    <property type="evidence" value="ECO:0007669"/>
    <property type="project" value="InterPro"/>
</dbReference>